<dbReference type="Proteomes" id="UP000008783">
    <property type="component" value="Unassembled WGS sequence"/>
</dbReference>
<proteinExistence type="predicted"/>
<dbReference type="HOGENOM" id="CLU_903549_0_0_1"/>
<dbReference type="GeneID" id="10535886"/>
<gene>
    <name evidence="1" type="ORF">PGTG_20148</name>
</gene>
<reference key="1">
    <citation type="submission" date="2007-01" db="EMBL/GenBank/DDBJ databases">
        <title>The Genome Sequence of Puccinia graminis f. sp. tritici Strain CRL 75-36-700-3.</title>
        <authorList>
            <consortium name="The Broad Institute Genome Sequencing Platform"/>
            <person name="Birren B."/>
            <person name="Lander E."/>
            <person name="Galagan J."/>
            <person name="Nusbaum C."/>
            <person name="Devon K."/>
            <person name="Cuomo C."/>
            <person name="Jaffe D."/>
            <person name="Butler J."/>
            <person name="Alvarez P."/>
            <person name="Gnerre S."/>
            <person name="Grabherr M."/>
            <person name="Mauceli E."/>
            <person name="Brockman W."/>
            <person name="Young S."/>
            <person name="LaButti K."/>
            <person name="Sykes S."/>
            <person name="DeCaprio D."/>
            <person name="Crawford M."/>
            <person name="Koehrsen M."/>
            <person name="Engels R."/>
            <person name="Montgomery P."/>
            <person name="Pearson M."/>
            <person name="Howarth C."/>
            <person name="Larson L."/>
            <person name="White J."/>
            <person name="Zeng Q."/>
            <person name="Kodira C."/>
            <person name="Yandava C."/>
            <person name="Alvarado L."/>
            <person name="O'Leary S."/>
            <person name="Szabo L."/>
            <person name="Dean R."/>
            <person name="Schein J."/>
        </authorList>
    </citation>
    <scope>NUCLEOTIDE SEQUENCE</scope>
    <source>
        <strain>CRL 75-36-700-3</strain>
    </source>
</reference>
<sequence length="308" mass="35188">MSHTSTHLASSFISLRWSRIIRYPLADTRQCQRIPASGCGCTLPPEILAGIRVSQGIPGAKRPHRREESLPESWFLNQLVGRGSSRRAACQEGFLPASVHRPTRWEWFLPASWLLNQLAGRGSSRRAGLCTNSPGGVPPSELVFKPARREEPLPASVYRPTLWERFLPASWFCPNPLRTMEETKQNSQKLWTETKKTLTVEKLRVESSKLAVQDQLNLKFSKQVFDFQAEKIALVARGEELPTHMEQDIPQKLVYMEEKEPKRMFNPYLELKGFDTVKDTPVEVLHVFLLGPTHQHGAILLKLDRKRF</sequence>
<dbReference type="VEuPathDB" id="FungiDB:PGTG_20148"/>
<dbReference type="EMBL" id="DS178442">
    <property type="protein sequence ID" value="EFP94111.1"/>
    <property type="molecule type" value="Genomic_DNA"/>
</dbReference>
<dbReference type="AlphaFoldDB" id="E3LC36"/>
<dbReference type="KEGG" id="pgr:PGTG_20148"/>
<reference evidence="2" key="2">
    <citation type="journal article" date="2011" name="Proc. Natl. Acad. Sci. U.S.A.">
        <title>Obligate biotrophy features unraveled by the genomic analysis of rust fungi.</title>
        <authorList>
            <person name="Duplessis S."/>
            <person name="Cuomo C.A."/>
            <person name="Lin Y.-C."/>
            <person name="Aerts A."/>
            <person name="Tisserant E."/>
            <person name="Veneault-Fourrey C."/>
            <person name="Joly D.L."/>
            <person name="Hacquard S."/>
            <person name="Amselem J."/>
            <person name="Cantarel B.L."/>
            <person name="Chiu R."/>
            <person name="Coutinho P.M."/>
            <person name="Feau N."/>
            <person name="Field M."/>
            <person name="Frey P."/>
            <person name="Gelhaye E."/>
            <person name="Goldberg J."/>
            <person name="Grabherr M.G."/>
            <person name="Kodira C.D."/>
            <person name="Kohler A."/>
            <person name="Kuees U."/>
            <person name="Lindquist E.A."/>
            <person name="Lucas S.M."/>
            <person name="Mago R."/>
            <person name="Mauceli E."/>
            <person name="Morin E."/>
            <person name="Murat C."/>
            <person name="Pangilinan J.L."/>
            <person name="Park R."/>
            <person name="Pearson M."/>
            <person name="Quesneville H."/>
            <person name="Rouhier N."/>
            <person name="Sakthikumar S."/>
            <person name="Salamov A.A."/>
            <person name="Schmutz J."/>
            <person name="Selles B."/>
            <person name="Shapiro H."/>
            <person name="Tanguay P."/>
            <person name="Tuskan G.A."/>
            <person name="Henrissat B."/>
            <person name="Van de Peer Y."/>
            <person name="Rouze P."/>
            <person name="Ellis J.G."/>
            <person name="Dodds P.N."/>
            <person name="Schein J.E."/>
            <person name="Zhong S."/>
            <person name="Hamelin R.C."/>
            <person name="Grigoriev I.V."/>
            <person name="Szabo L.J."/>
            <person name="Martin F."/>
        </authorList>
    </citation>
    <scope>NUCLEOTIDE SEQUENCE [LARGE SCALE GENOMIC DNA]</scope>
    <source>
        <strain evidence="2">CRL 75-36-700-3 / race SCCL</strain>
    </source>
</reference>
<keyword evidence="2" id="KW-1185">Reference proteome</keyword>
<dbReference type="RefSeq" id="XP_003338530.1">
    <property type="nucleotide sequence ID" value="XM_003338482.1"/>
</dbReference>
<protein>
    <submittedName>
        <fullName evidence="1">Uncharacterized protein</fullName>
    </submittedName>
</protein>
<accession>E3LC36</accession>
<evidence type="ECO:0000313" key="2">
    <source>
        <dbReference type="Proteomes" id="UP000008783"/>
    </source>
</evidence>
<name>E3LC36_PUCGT</name>
<evidence type="ECO:0000313" key="1">
    <source>
        <dbReference type="EMBL" id="EFP94111.1"/>
    </source>
</evidence>
<organism evidence="1 2">
    <name type="scientific">Puccinia graminis f. sp. tritici (strain CRL 75-36-700-3 / race SCCL)</name>
    <name type="common">Black stem rust fungus</name>
    <dbReference type="NCBI Taxonomy" id="418459"/>
    <lineage>
        <taxon>Eukaryota</taxon>
        <taxon>Fungi</taxon>
        <taxon>Dikarya</taxon>
        <taxon>Basidiomycota</taxon>
        <taxon>Pucciniomycotina</taxon>
        <taxon>Pucciniomycetes</taxon>
        <taxon>Pucciniales</taxon>
        <taxon>Pucciniaceae</taxon>
        <taxon>Puccinia</taxon>
    </lineage>
</organism>
<dbReference type="InParanoid" id="E3LC36"/>